<proteinExistence type="predicted"/>
<sequence>MDITYIVDYIRNIFKNNSDGHDVAHTMRVYHEAMKIAAHYDECDKELVAYAALLHDVDDYKLTKNTNNENARNCLKNQNVDDERIEEICAIINAVSYSKNKGKKPNTIETKIVQDADRLDAIGAIGIARAFAYGGKNGRSFEQTIEHFHDKLLLLKDEMNTDEARIVANARHSFMESFLKEFEKEMGDNLKYIN</sequence>
<keyword evidence="3" id="KW-1185">Reference proteome</keyword>
<dbReference type="InterPro" id="IPR006674">
    <property type="entry name" value="HD_domain"/>
</dbReference>
<gene>
    <name evidence="2" type="ORF">SAMN02745111_01411</name>
</gene>
<dbReference type="Proteomes" id="UP000190814">
    <property type="component" value="Unassembled WGS sequence"/>
</dbReference>
<dbReference type="Gene3D" id="1.10.3210.50">
    <property type="match status" value="1"/>
</dbReference>
<accession>A0A1T4VQM9</accession>
<dbReference type="PANTHER" id="PTHR33594">
    <property type="entry name" value="SUPERFAMILY HYDROLASE, PUTATIVE (AFU_ORTHOLOGUE AFUA_1G03035)-RELATED"/>
    <property type="match status" value="1"/>
</dbReference>
<evidence type="ECO:0000259" key="1">
    <source>
        <dbReference type="SMART" id="SM00471"/>
    </source>
</evidence>
<dbReference type="SUPFAM" id="SSF109604">
    <property type="entry name" value="HD-domain/PDEase-like"/>
    <property type="match status" value="1"/>
</dbReference>
<dbReference type="Pfam" id="PF01966">
    <property type="entry name" value="HD"/>
    <property type="match status" value="1"/>
</dbReference>
<protein>
    <recommendedName>
        <fullName evidence="1">HD/PDEase domain-containing protein</fullName>
    </recommendedName>
</protein>
<dbReference type="EMBL" id="FUXZ01000008">
    <property type="protein sequence ID" value="SKA67185.1"/>
    <property type="molecule type" value="Genomic_DNA"/>
</dbReference>
<organism evidence="2 3">
    <name type="scientific">Eubacterium uniforme</name>
    <dbReference type="NCBI Taxonomy" id="39495"/>
    <lineage>
        <taxon>Bacteria</taxon>
        <taxon>Bacillati</taxon>
        <taxon>Bacillota</taxon>
        <taxon>Clostridia</taxon>
        <taxon>Eubacteriales</taxon>
        <taxon>Eubacteriaceae</taxon>
        <taxon>Eubacterium</taxon>
    </lineage>
</organism>
<reference evidence="2 3" key="1">
    <citation type="submission" date="2017-02" db="EMBL/GenBank/DDBJ databases">
        <authorList>
            <person name="Peterson S.W."/>
        </authorList>
    </citation>
    <scope>NUCLEOTIDE SEQUENCE [LARGE SCALE GENOMIC DNA]</scope>
    <source>
        <strain evidence="2 3">ATCC 35992</strain>
    </source>
</reference>
<dbReference type="STRING" id="39495.SAMN02745111_01411"/>
<dbReference type="AlphaFoldDB" id="A0A1T4VQM9"/>
<name>A0A1T4VQM9_9FIRM</name>
<evidence type="ECO:0000313" key="3">
    <source>
        <dbReference type="Proteomes" id="UP000190814"/>
    </source>
</evidence>
<dbReference type="RefSeq" id="WP_078766286.1">
    <property type="nucleotide sequence ID" value="NZ_FUXZ01000008.1"/>
</dbReference>
<dbReference type="SMART" id="SM00471">
    <property type="entry name" value="HDc"/>
    <property type="match status" value="1"/>
</dbReference>
<evidence type="ECO:0000313" key="2">
    <source>
        <dbReference type="EMBL" id="SKA67185.1"/>
    </source>
</evidence>
<dbReference type="InterPro" id="IPR003607">
    <property type="entry name" value="HD/PDEase_dom"/>
</dbReference>
<feature type="domain" description="HD/PDEase" evidence="1">
    <location>
        <begin position="18"/>
        <end position="131"/>
    </location>
</feature>
<dbReference type="CDD" id="cd00077">
    <property type="entry name" value="HDc"/>
    <property type="match status" value="1"/>
</dbReference>
<dbReference type="OrthoDB" id="9797344at2"/>
<dbReference type="PANTHER" id="PTHR33594:SF1">
    <property type="entry name" value="HD_PDEASE DOMAIN-CONTAINING PROTEIN"/>
    <property type="match status" value="1"/>
</dbReference>